<dbReference type="InterPro" id="IPR052207">
    <property type="entry name" value="Max-like/E-box_TFs"/>
</dbReference>
<evidence type="ECO:0000313" key="9">
    <source>
        <dbReference type="Proteomes" id="UP000770015"/>
    </source>
</evidence>
<dbReference type="PROSITE" id="PS50888">
    <property type="entry name" value="BHLH"/>
    <property type="match status" value="1"/>
</dbReference>
<feature type="compositionally biased region" description="Pro residues" evidence="6">
    <location>
        <begin position="127"/>
        <end position="140"/>
    </location>
</feature>
<dbReference type="EMBL" id="JAGSXJ010000024">
    <property type="protein sequence ID" value="KAH6676048.1"/>
    <property type="molecule type" value="Genomic_DNA"/>
</dbReference>
<dbReference type="CDD" id="cd11404">
    <property type="entry name" value="bHLHzip_Mlx_like"/>
    <property type="match status" value="1"/>
</dbReference>
<keyword evidence="9" id="KW-1185">Reference proteome</keyword>
<evidence type="ECO:0000256" key="6">
    <source>
        <dbReference type="SAM" id="MobiDB-lite"/>
    </source>
</evidence>
<dbReference type="GO" id="GO:0000978">
    <property type="term" value="F:RNA polymerase II cis-regulatory region sequence-specific DNA binding"/>
    <property type="evidence" value="ECO:0007669"/>
    <property type="project" value="TreeGrafter"/>
</dbReference>
<dbReference type="GO" id="GO:0000981">
    <property type="term" value="F:DNA-binding transcription factor activity, RNA polymerase II-specific"/>
    <property type="evidence" value="ECO:0007669"/>
    <property type="project" value="TreeGrafter"/>
</dbReference>
<name>A0A9P8V6B7_9PEZI</name>
<evidence type="ECO:0000256" key="1">
    <source>
        <dbReference type="ARBA" id="ARBA00004123"/>
    </source>
</evidence>
<gene>
    <name evidence="8" type="ORF">F5X68DRAFT_38463</name>
</gene>
<dbReference type="PANTHER" id="PTHR15741:SF27">
    <property type="entry name" value="TRANSCRIPTION FACTOR AP-4"/>
    <property type="match status" value="1"/>
</dbReference>
<sequence length="521" mass="57169">MLAVQRPTMGSSQPSDSHLPFGYAFDAEDFLFEPPPDPAPGAPLLSDNDSKMISSFFDDMSADHYNVPSFGEGLNYSDAWLQLPPQFMGTATSLSQPAGLFGGLSSPGHDMSQHDFGDMMGMGSSMMPPPVPSRPAPPIPQARHHLEQQQQQQSMFQPQQHQQHPQQHMHQQQLHQQQHHQQHQQLPQHHQQQQQYQQHASADVLAAATLLQNGSSSRSNLGPSRSAFAPRNQPPSLGPPVGHLRHQPLEEFKRAERMNSFGEPLMGGPQQVKLFNDMVFGSVLEGQEPVPSPPLRRTSQPPVEVQWGSDTRFSRSTSYVPDSARETYDALEAQQLSYMACIEPSKSAATTRPSSPNGESSARPQARNGLPSEPADEEAAEAPPRKRRKSRNNKEDPEDDDDSTGESTGIGSKKRKGKADGPAASGENGTSGKRRKSGPAAAKAARENLSEAQKRENHIRSEQKRRTLIKEGFDDLCDLVPGLKGGGFSKSTMLTMAAEWLEDMLRGNQQLTAQLEALEGR</sequence>
<comment type="caution">
    <text evidence="8">The sequence shown here is derived from an EMBL/GenBank/DDBJ whole genome shotgun (WGS) entry which is preliminary data.</text>
</comment>
<keyword evidence="3" id="KW-0238">DNA-binding</keyword>
<dbReference type="Pfam" id="PF00010">
    <property type="entry name" value="HLH"/>
    <property type="match status" value="1"/>
</dbReference>
<evidence type="ECO:0000313" key="8">
    <source>
        <dbReference type="EMBL" id="KAH6676048.1"/>
    </source>
</evidence>
<keyword evidence="2" id="KW-0805">Transcription regulation</keyword>
<reference evidence="8" key="1">
    <citation type="journal article" date="2021" name="Nat. Commun.">
        <title>Genetic determinants of endophytism in the Arabidopsis root mycobiome.</title>
        <authorList>
            <person name="Mesny F."/>
            <person name="Miyauchi S."/>
            <person name="Thiergart T."/>
            <person name="Pickel B."/>
            <person name="Atanasova L."/>
            <person name="Karlsson M."/>
            <person name="Huettel B."/>
            <person name="Barry K.W."/>
            <person name="Haridas S."/>
            <person name="Chen C."/>
            <person name="Bauer D."/>
            <person name="Andreopoulos W."/>
            <person name="Pangilinan J."/>
            <person name="LaButti K."/>
            <person name="Riley R."/>
            <person name="Lipzen A."/>
            <person name="Clum A."/>
            <person name="Drula E."/>
            <person name="Henrissat B."/>
            <person name="Kohler A."/>
            <person name="Grigoriev I.V."/>
            <person name="Martin F.M."/>
            <person name="Hacquard S."/>
        </authorList>
    </citation>
    <scope>NUCLEOTIDE SEQUENCE</scope>
    <source>
        <strain evidence="8">MPI-SDFR-AT-0117</strain>
    </source>
</reference>
<dbReference type="GO" id="GO:0005634">
    <property type="term" value="C:nucleus"/>
    <property type="evidence" value="ECO:0007669"/>
    <property type="project" value="UniProtKB-SubCell"/>
</dbReference>
<dbReference type="OrthoDB" id="5778525at2759"/>
<feature type="domain" description="BHLH" evidence="7">
    <location>
        <begin position="453"/>
        <end position="504"/>
    </location>
</feature>
<evidence type="ECO:0000259" key="7">
    <source>
        <dbReference type="PROSITE" id="PS50888"/>
    </source>
</evidence>
<dbReference type="PANTHER" id="PTHR15741">
    <property type="entry name" value="BASIC HELIX-LOOP-HELIX ZIP TRANSCRIPTION FACTOR"/>
    <property type="match status" value="1"/>
</dbReference>
<evidence type="ECO:0000256" key="2">
    <source>
        <dbReference type="ARBA" id="ARBA00023015"/>
    </source>
</evidence>
<feature type="region of interest" description="Disordered" evidence="6">
    <location>
        <begin position="285"/>
        <end position="322"/>
    </location>
</feature>
<protein>
    <recommendedName>
        <fullName evidence="7">BHLH domain-containing protein</fullName>
    </recommendedName>
</protein>
<feature type="compositionally biased region" description="Low complexity" evidence="6">
    <location>
        <begin position="214"/>
        <end position="226"/>
    </location>
</feature>
<comment type="subcellular location">
    <subcellularLocation>
        <location evidence="1">Nucleus</location>
    </subcellularLocation>
</comment>
<feature type="compositionally biased region" description="Polar residues" evidence="6">
    <location>
        <begin position="347"/>
        <end position="363"/>
    </location>
</feature>
<feature type="region of interest" description="Disordered" evidence="6">
    <location>
        <begin position="345"/>
        <end position="463"/>
    </location>
</feature>
<dbReference type="Proteomes" id="UP000770015">
    <property type="component" value="Unassembled WGS sequence"/>
</dbReference>
<evidence type="ECO:0000256" key="3">
    <source>
        <dbReference type="ARBA" id="ARBA00023125"/>
    </source>
</evidence>
<dbReference type="InterPro" id="IPR011598">
    <property type="entry name" value="bHLH_dom"/>
</dbReference>
<dbReference type="AlphaFoldDB" id="A0A9P8V6B7"/>
<keyword evidence="5" id="KW-0539">Nucleus</keyword>
<accession>A0A9P8V6B7</accession>
<evidence type="ECO:0000256" key="5">
    <source>
        <dbReference type="ARBA" id="ARBA00023242"/>
    </source>
</evidence>
<proteinExistence type="predicted"/>
<feature type="compositionally biased region" description="Low complexity" evidence="6">
    <location>
        <begin position="148"/>
        <end position="176"/>
    </location>
</feature>
<dbReference type="InterPro" id="IPR036638">
    <property type="entry name" value="HLH_DNA-bd_sf"/>
</dbReference>
<feature type="region of interest" description="Disordered" evidence="6">
    <location>
        <begin position="118"/>
        <end position="200"/>
    </location>
</feature>
<feature type="compositionally biased region" description="Low complexity" evidence="6">
    <location>
        <begin position="183"/>
        <end position="199"/>
    </location>
</feature>
<evidence type="ECO:0000256" key="4">
    <source>
        <dbReference type="ARBA" id="ARBA00023163"/>
    </source>
</evidence>
<dbReference type="Gene3D" id="4.10.280.10">
    <property type="entry name" value="Helix-loop-helix DNA-binding domain"/>
    <property type="match status" value="1"/>
</dbReference>
<dbReference type="SMART" id="SM00353">
    <property type="entry name" value="HLH"/>
    <property type="match status" value="1"/>
</dbReference>
<dbReference type="GO" id="GO:0046983">
    <property type="term" value="F:protein dimerization activity"/>
    <property type="evidence" value="ECO:0007669"/>
    <property type="project" value="InterPro"/>
</dbReference>
<organism evidence="8 9">
    <name type="scientific">Plectosphaerella plurivora</name>
    <dbReference type="NCBI Taxonomy" id="936078"/>
    <lineage>
        <taxon>Eukaryota</taxon>
        <taxon>Fungi</taxon>
        <taxon>Dikarya</taxon>
        <taxon>Ascomycota</taxon>
        <taxon>Pezizomycotina</taxon>
        <taxon>Sordariomycetes</taxon>
        <taxon>Hypocreomycetidae</taxon>
        <taxon>Glomerellales</taxon>
        <taxon>Plectosphaerellaceae</taxon>
        <taxon>Plectosphaerella</taxon>
    </lineage>
</organism>
<feature type="compositionally biased region" description="Polar residues" evidence="6">
    <location>
        <begin position="308"/>
        <end position="320"/>
    </location>
</feature>
<feature type="region of interest" description="Disordered" evidence="6">
    <location>
        <begin position="214"/>
        <end position="244"/>
    </location>
</feature>
<feature type="compositionally biased region" description="Basic and acidic residues" evidence="6">
    <location>
        <begin position="444"/>
        <end position="463"/>
    </location>
</feature>
<keyword evidence="4" id="KW-0804">Transcription</keyword>
<dbReference type="SUPFAM" id="SSF47459">
    <property type="entry name" value="HLH, helix-loop-helix DNA-binding domain"/>
    <property type="match status" value="1"/>
</dbReference>